<proteinExistence type="predicted"/>
<keyword evidence="2" id="KW-1185">Reference proteome</keyword>
<comment type="caution">
    <text evidence="1">The sequence shown here is derived from an EMBL/GenBank/DDBJ whole genome shotgun (WGS) entry which is preliminary data.</text>
</comment>
<sequence length="184" mass="20962">MIAQQTFTKAPLLRLVGEKHFIRFKNELSTYRAAGGQAALFSLIRTDTLSIYRDIADAKLEAPGERAKEVIAEEEKLFLEKLHEHYGNKSALDTFYSIEAIKLKEITEDAVAKYVTRYKASLRRLSEEEVLTDKSLTEAFIKGIKHPRFRLRVKAALEGESFGMSGLTKVIFQQLHLVLETLED</sequence>
<feature type="non-terminal residue" evidence="1">
    <location>
        <position position="184"/>
    </location>
</feature>
<gene>
    <name evidence="1" type="ORF">ADUPG1_007254</name>
</gene>
<evidence type="ECO:0000313" key="1">
    <source>
        <dbReference type="EMBL" id="GKT33296.1"/>
    </source>
</evidence>
<reference evidence="1" key="1">
    <citation type="submission" date="2022-03" db="EMBL/GenBank/DDBJ databases">
        <title>Draft genome sequence of Aduncisulcus paluster, a free-living microaerophilic Fornicata.</title>
        <authorList>
            <person name="Yuyama I."/>
            <person name="Kume K."/>
            <person name="Tamura T."/>
            <person name="Inagaki Y."/>
            <person name="Hashimoto T."/>
        </authorList>
    </citation>
    <scope>NUCLEOTIDE SEQUENCE</scope>
    <source>
        <strain evidence="1">NY0171</strain>
    </source>
</reference>
<accession>A0ABQ5KLA6</accession>
<organism evidence="1 2">
    <name type="scientific">Aduncisulcus paluster</name>
    <dbReference type="NCBI Taxonomy" id="2918883"/>
    <lineage>
        <taxon>Eukaryota</taxon>
        <taxon>Metamonada</taxon>
        <taxon>Carpediemonas-like organisms</taxon>
        <taxon>Aduncisulcus</taxon>
    </lineage>
</organism>
<name>A0ABQ5KLA6_9EUKA</name>
<evidence type="ECO:0000313" key="2">
    <source>
        <dbReference type="Proteomes" id="UP001057375"/>
    </source>
</evidence>
<dbReference type="EMBL" id="BQXS01010201">
    <property type="protein sequence ID" value="GKT33296.1"/>
    <property type="molecule type" value="Genomic_DNA"/>
</dbReference>
<dbReference type="Proteomes" id="UP001057375">
    <property type="component" value="Unassembled WGS sequence"/>
</dbReference>
<protein>
    <submittedName>
        <fullName evidence="1">Uncharacterized protein</fullName>
    </submittedName>
</protein>